<keyword evidence="4" id="KW-0813">Transport</keyword>
<organism evidence="8 9">
    <name type="scientific">Fasciola hepatica</name>
    <name type="common">Liver fluke</name>
    <dbReference type="NCBI Taxonomy" id="6192"/>
    <lineage>
        <taxon>Eukaryota</taxon>
        <taxon>Metazoa</taxon>
        <taxon>Spiralia</taxon>
        <taxon>Lophotrochozoa</taxon>
        <taxon>Platyhelminthes</taxon>
        <taxon>Trematoda</taxon>
        <taxon>Digenea</taxon>
        <taxon>Plagiorchiida</taxon>
        <taxon>Echinostomata</taxon>
        <taxon>Echinostomatoidea</taxon>
        <taxon>Fasciolidae</taxon>
        <taxon>Fasciola</taxon>
    </lineage>
</organism>
<keyword evidence="6" id="KW-0653">Protein transport</keyword>
<evidence type="ECO:0000256" key="3">
    <source>
        <dbReference type="ARBA" id="ARBA00017934"/>
    </source>
</evidence>
<dbReference type="InterPro" id="IPR036390">
    <property type="entry name" value="WH_DNA-bd_sf"/>
</dbReference>
<evidence type="ECO:0000256" key="1">
    <source>
        <dbReference type="ARBA" id="ARBA00004496"/>
    </source>
</evidence>
<evidence type="ECO:0000313" key="9">
    <source>
        <dbReference type="Proteomes" id="UP000230066"/>
    </source>
</evidence>
<name>A0A4E0S3C8_FASHE</name>
<comment type="caution">
    <text evidence="8">The sequence shown here is derived from an EMBL/GenBank/DDBJ whole genome shotgun (WGS) entry which is preliminary data.</text>
</comment>
<dbReference type="SUPFAM" id="SSF46785">
    <property type="entry name" value="Winged helix' DNA-binding domain"/>
    <property type="match status" value="2"/>
</dbReference>
<dbReference type="GO" id="GO:0043328">
    <property type="term" value="P:protein transport to vacuole involved in ubiquitin-dependent protein catabolic process via the multivesicular body sorting pathway"/>
    <property type="evidence" value="ECO:0007669"/>
    <property type="project" value="TreeGrafter"/>
</dbReference>
<keyword evidence="9" id="KW-1185">Reference proteome</keyword>
<dbReference type="GO" id="GO:0016236">
    <property type="term" value="P:macroautophagy"/>
    <property type="evidence" value="ECO:0007669"/>
    <property type="project" value="UniProtKB-ARBA"/>
</dbReference>
<evidence type="ECO:0000256" key="6">
    <source>
        <dbReference type="ARBA" id="ARBA00022927"/>
    </source>
</evidence>
<comment type="similarity">
    <text evidence="2">Belongs to the VPS25 family.</text>
</comment>
<evidence type="ECO:0000256" key="4">
    <source>
        <dbReference type="ARBA" id="ARBA00022448"/>
    </source>
</evidence>
<dbReference type="FunFam" id="1.10.10.570:FF:000003">
    <property type="entry name" value="Vacuolar protein-sorting-associated protein 25"/>
    <property type="match status" value="1"/>
</dbReference>
<dbReference type="Gene3D" id="1.10.10.570">
    <property type="entry name" value="Winged helix' DNA-binding domain. Chain C. Domain 1"/>
    <property type="match status" value="1"/>
</dbReference>
<dbReference type="InterPro" id="IPR008570">
    <property type="entry name" value="ESCRT-II_cplx_Vps25-sub"/>
</dbReference>
<dbReference type="AlphaFoldDB" id="A0A4E0S3C8"/>
<sequence>MSSAQFEWPWQYNFPPFFTLQPNAETRRKQHDAWCQLVLEYFKSKNQYTVSVTSIRDASCPLFHNKKIQRTANAELVSSVLEELHRRGNLEWVDKSHKNARLIWRTAEEWADLIAKWARSTGHGNSVCTLYELCEGDDTEQEPFHGLDPSLLLDALKCLQRNGKAELMGEEGVKFLCF</sequence>
<evidence type="ECO:0000256" key="7">
    <source>
        <dbReference type="ARBA" id="ARBA00030094"/>
    </source>
</evidence>
<comment type="subcellular location">
    <subcellularLocation>
        <location evidence="1">Cytoplasm</location>
    </subcellularLocation>
</comment>
<dbReference type="GO" id="GO:0042803">
    <property type="term" value="F:protein homodimerization activity"/>
    <property type="evidence" value="ECO:0007669"/>
    <property type="project" value="TreeGrafter"/>
</dbReference>
<gene>
    <name evidence="8" type="ORF">D915_000441</name>
</gene>
<dbReference type="EMBL" id="JXXN02000100">
    <property type="protein sequence ID" value="THD28662.1"/>
    <property type="molecule type" value="Genomic_DNA"/>
</dbReference>
<dbReference type="PANTHER" id="PTHR13149">
    <property type="entry name" value="VACUOLAR PROTEIN SORTING-ASSOCIATED PROTEIN VPS25"/>
    <property type="match status" value="1"/>
</dbReference>
<dbReference type="FunFam" id="1.10.10.10:FF:000141">
    <property type="entry name" value="vacuolar protein-sorting-associated protein 25"/>
    <property type="match status" value="1"/>
</dbReference>
<dbReference type="PANTHER" id="PTHR13149:SF0">
    <property type="entry name" value="VACUOLAR PROTEIN-SORTING-ASSOCIATED PROTEIN 25"/>
    <property type="match status" value="1"/>
</dbReference>
<dbReference type="InterPro" id="IPR014041">
    <property type="entry name" value="ESCRT-II_cplx_Vps25-sub_N"/>
</dbReference>
<evidence type="ECO:0000313" key="8">
    <source>
        <dbReference type="EMBL" id="THD28662.1"/>
    </source>
</evidence>
<reference evidence="8" key="1">
    <citation type="submission" date="2019-03" db="EMBL/GenBank/DDBJ databases">
        <title>Improved annotation for the trematode Fasciola hepatica.</title>
        <authorList>
            <person name="Choi Y.-J."/>
            <person name="Martin J."/>
            <person name="Mitreva M."/>
        </authorList>
    </citation>
    <scope>NUCLEOTIDE SEQUENCE [LARGE SCALE GENOMIC DNA]</scope>
</reference>
<proteinExistence type="inferred from homology"/>
<dbReference type="Pfam" id="PF05871">
    <property type="entry name" value="ESCRT-II"/>
    <property type="match status" value="1"/>
</dbReference>
<dbReference type="Proteomes" id="UP000230066">
    <property type="component" value="Unassembled WGS sequence"/>
</dbReference>
<evidence type="ECO:0000256" key="2">
    <source>
        <dbReference type="ARBA" id="ARBA00009674"/>
    </source>
</evidence>
<protein>
    <recommendedName>
        <fullName evidence="3">Vacuolar protein-sorting-associated protein 25</fullName>
    </recommendedName>
    <alternativeName>
        <fullName evidence="7">ESCRT-II complex subunit VPS25</fullName>
    </alternativeName>
</protein>
<evidence type="ECO:0000256" key="5">
    <source>
        <dbReference type="ARBA" id="ARBA00022490"/>
    </source>
</evidence>
<accession>A0A4E0S3C8</accession>
<dbReference type="GO" id="GO:0005198">
    <property type="term" value="F:structural molecule activity"/>
    <property type="evidence" value="ECO:0007669"/>
    <property type="project" value="TreeGrafter"/>
</dbReference>
<keyword evidence="5" id="KW-0963">Cytoplasm</keyword>
<dbReference type="Gene3D" id="1.10.10.10">
    <property type="entry name" value="Winged helix-like DNA-binding domain superfamily/Winged helix DNA-binding domain"/>
    <property type="match status" value="1"/>
</dbReference>
<dbReference type="GO" id="GO:0000814">
    <property type="term" value="C:ESCRT II complex"/>
    <property type="evidence" value="ECO:0007669"/>
    <property type="project" value="InterPro"/>
</dbReference>
<dbReference type="InterPro" id="IPR036388">
    <property type="entry name" value="WH-like_DNA-bd_sf"/>
</dbReference>